<evidence type="ECO:0000259" key="1">
    <source>
        <dbReference type="PROSITE" id="PS50988"/>
    </source>
</evidence>
<reference evidence="2 3" key="1">
    <citation type="submission" date="2015-07" db="EMBL/GenBank/DDBJ databases">
        <title>Genome sequencing of Kibdelosporangium phytohabitans.</title>
        <authorList>
            <person name="Qin S."/>
            <person name="Xing K."/>
        </authorList>
    </citation>
    <scope>NUCLEOTIDE SEQUENCE [LARGE SCALE GENOMIC DNA]</scope>
    <source>
        <strain evidence="2 3">KLBMP1111</strain>
    </source>
</reference>
<evidence type="ECO:0000313" key="2">
    <source>
        <dbReference type="EMBL" id="ALG10286.1"/>
    </source>
</evidence>
<sequence length="315" mass="35023">MLELVAATMSMIGYRDAYFLWSEPVRDRFRTLVRAATRQDPDWTAAFLGWLRGSTSMRYPALVGAAHFVAERTAGGQNGMSRQVVGSVLRNADDPGRLLGYWIGMYGPRVPKPVKRGIADAVERMAAGPPVADFDATVPAFLAARRDTKRLQPPLPLRLRDVIALTHPKARTVSTQPRWVMPGRRRLQDLGPAEWDRRTADMSLPQLLANLRRFDWAGIPFRTAMAVAERISDREEVQASGVRPMRFIAAQRAVGHRRWPLADGAGHSTAALPRIPGRTLIVIDQYDYEDVAYGLTLAHLCSTPTCTPVTASRSR</sequence>
<dbReference type="EMBL" id="CP012752">
    <property type="protein sequence ID" value="ALG10286.1"/>
    <property type="molecule type" value="Genomic_DNA"/>
</dbReference>
<accession>A0A0N9HXZ1</accession>
<dbReference type="RefSeq" id="WP_054292189.1">
    <property type="nucleotide sequence ID" value="NZ_CP012752.1"/>
</dbReference>
<name>A0A0N9HXZ1_9PSEU</name>
<dbReference type="InterPro" id="IPR008858">
    <property type="entry name" value="TROVE_dom"/>
</dbReference>
<dbReference type="PROSITE" id="PS50988">
    <property type="entry name" value="TROVE"/>
    <property type="match status" value="1"/>
</dbReference>
<dbReference type="InterPro" id="IPR037214">
    <property type="entry name" value="TROVE_dom_sf"/>
</dbReference>
<feature type="domain" description="TROVE" evidence="1">
    <location>
        <begin position="1"/>
        <end position="305"/>
    </location>
</feature>
<dbReference type="GO" id="GO:0003723">
    <property type="term" value="F:RNA binding"/>
    <property type="evidence" value="ECO:0007669"/>
    <property type="project" value="InterPro"/>
</dbReference>
<gene>
    <name evidence="2" type="ORF">AOZ06_28350</name>
</gene>
<dbReference type="SUPFAM" id="SSF140864">
    <property type="entry name" value="TROVE domain-like"/>
    <property type="match status" value="1"/>
</dbReference>
<proteinExistence type="predicted"/>
<keyword evidence="3" id="KW-1185">Reference proteome</keyword>
<dbReference type="Proteomes" id="UP000063699">
    <property type="component" value="Chromosome"/>
</dbReference>
<protein>
    <recommendedName>
        <fullName evidence="1">TROVE domain-containing protein</fullName>
    </recommendedName>
</protein>
<evidence type="ECO:0000313" key="3">
    <source>
        <dbReference type="Proteomes" id="UP000063699"/>
    </source>
</evidence>
<dbReference type="OrthoDB" id="208855at2"/>
<organism evidence="2 3">
    <name type="scientific">Kibdelosporangium phytohabitans</name>
    <dbReference type="NCBI Taxonomy" id="860235"/>
    <lineage>
        <taxon>Bacteria</taxon>
        <taxon>Bacillati</taxon>
        <taxon>Actinomycetota</taxon>
        <taxon>Actinomycetes</taxon>
        <taxon>Pseudonocardiales</taxon>
        <taxon>Pseudonocardiaceae</taxon>
        <taxon>Kibdelosporangium</taxon>
    </lineage>
</organism>
<dbReference type="KEGG" id="kphy:AOZ06_28350"/>
<dbReference type="STRING" id="860235.AOZ06_28350"/>
<dbReference type="AlphaFoldDB" id="A0A0N9HXZ1"/>